<dbReference type="Pfam" id="PF03537">
    <property type="entry name" value="Glyco_hydro_114"/>
    <property type="match status" value="1"/>
</dbReference>
<evidence type="ECO:0000256" key="1">
    <source>
        <dbReference type="ARBA" id="ARBA00001255"/>
    </source>
</evidence>
<protein>
    <recommendedName>
        <fullName evidence="2">alpha-galactosidase</fullName>
        <ecNumber evidence="2">3.2.1.22</ecNumber>
    </recommendedName>
</protein>
<name>A0AAN7W884_9PEZI</name>
<reference evidence="5" key="1">
    <citation type="submission" date="2023-08" db="EMBL/GenBank/DDBJ databases">
        <title>Black Yeasts Isolated from many extreme environments.</title>
        <authorList>
            <person name="Coleine C."/>
            <person name="Stajich J.E."/>
            <person name="Selbmann L."/>
        </authorList>
    </citation>
    <scope>NUCLEOTIDE SEQUENCE</scope>
    <source>
        <strain evidence="5">CCFEE 5810</strain>
    </source>
</reference>
<feature type="signal peptide" evidence="3">
    <location>
        <begin position="1"/>
        <end position="21"/>
    </location>
</feature>
<gene>
    <name evidence="5" type="ORF">LTR97_007354</name>
</gene>
<feature type="chain" id="PRO_5042985931" description="alpha-galactosidase" evidence="3">
    <location>
        <begin position="22"/>
        <end position="319"/>
    </location>
</feature>
<dbReference type="EC" id="3.2.1.22" evidence="2"/>
<comment type="catalytic activity">
    <reaction evidence="1">
        <text>Hydrolysis of terminal, non-reducing alpha-D-galactose residues in alpha-D-galactosides, including galactose oligosaccharides, galactomannans and galactolipids.</text>
        <dbReference type="EC" id="3.2.1.22"/>
    </reaction>
</comment>
<proteinExistence type="predicted"/>
<accession>A0AAN7W884</accession>
<feature type="domain" description="Glycoside-hydrolase family GH114 TIM-barrel" evidence="4">
    <location>
        <begin position="30"/>
        <end position="263"/>
    </location>
</feature>
<evidence type="ECO:0000256" key="3">
    <source>
        <dbReference type="SAM" id="SignalP"/>
    </source>
</evidence>
<dbReference type="InterPro" id="IPR004352">
    <property type="entry name" value="GH114_TIM-barrel"/>
</dbReference>
<evidence type="ECO:0000259" key="4">
    <source>
        <dbReference type="Pfam" id="PF03537"/>
    </source>
</evidence>
<dbReference type="InterPro" id="IPR017853">
    <property type="entry name" value="GH"/>
</dbReference>
<dbReference type="Gene3D" id="3.20.20.70">
    <property type="entry name" value="Aldolase class I"/>
    <property type="match status" value="1"/>
</dbReference>
<evidence type="ECO:0000313" key="6">
    <source>
        <dbReference type="Proteomes" id="UP001310594"/>
    </source>
</evidence>
<comment type="caution">
    <text evidence="5">The sequence shown here is derived from an EMBL/GenBank/DDBJ whole genome shotgun (WGS) entry which is preliminary data.</text>
</comment>
<dbReference type="PANTHER" id="PTHR35273">
    <property type="entry name" value="ALPHA-1,4 POLYGALACTOSAMINIDASE, PUTATIVE (AFU_ORTHOLOGUE AFUA_3G07890)-RELATED"/>
    <property type="match status" value="1"/>
</dbReference>
<keyword evidence="3" id="KW-0732">Signal</keyword>
<evidence type="ECO:0000256" key="2">
    <source>
        <dbReference type="ARBA" id="ARBA00012755"/>
    </source>
</evidence>
<dbReference type="SUPFAM" id="SSF51445">
    <property type="entry name" value="(Trans)glycosidases"/>
    <property type="match status" value="1"/>
</dbReference>
<dbReference type="InterPro" id="IPR013785">
    <property type="entry name" value="Aldolase_TIM"/>
</dbReference>
<sequence length="319" mass="34151">MLRGAVPLVLLTLSTCDSAFAWWQPSSNTTWQIVLSHVLTPPTNISVSALDGDLFDNASNGSWPILKAAGYKTICYFSAGSYEDWRPDAKDFLPADLGDPLDGWPGEKWLNTNSLNVRKIMQARLDLAVKQGCDAVDPDNIDAYDNDGGGLNLTTADAVSYVRFLATEAHHRDLAIGLKNGGSIVGGVLNVTDFEVNEQCVQYDECETFQPFIDAGKPVFGIEYTKADDDTPTRESSFVNDICANPSRRGFSTLIKHMNLDEWVVTCNDAANATSGTSTPASTSAAPTKASSMFGVGVSGMVVAGAVTALQNCWSSAVD</sequence>
<evidence type="ECO:0000313" key="5">
    <source>
        <dbReference type="EMBL" id="KAK5697219.1"/>
    </source>
</evidence>
<dbReference type="AlphaFoldDB" id="A0AAN7W884"/>
<dbReference type="PANTHER" id="PTHR35273:SF2">
    <property type="entry name" value="ALPHA-GALACTOSIDASE"/>
    <property type="match status" value="1"/>
</dbReference>
<dbReference type="GO" id="GO:0004557">
    <property type="term" value="F:alpha-galactosidase activity"/>
    <property type="evidence" value="ECO:0007669"/>
    <property type="project" value="UniProtKB-EC"/>
</dbReference>
<dbReference type="EMBL" id="JAVRQU010000011">
    <property type="protein sequence ID" value="KAK5697219.1"/>
    <property type="molecule type" value="Genomic_DNA"/>
</dbReference>
<organism evidence="5 6">
    <name type="scientific">Elasticomyces elasticus</name>
    <dbReference type="NCBI Taxonomy" id="574655"/>
    <lineage>
        <taxon>Eukaryota</taxon>
        <taxon>Fungi</taxon>
        <taxon>Dikarya</taxon>
        <taxon>Ascomycota</taxon>
        <taxon>Pezizomycotina</taxon>
        <taxon>Dothideomycetes</taxon>
        <taxon>Dothideomycetidae</taxon>
        <taxon>Mycosphaerellales</taxon>
        <taxon>Teratosphaeriaceae</taxon>
        <taxon>Elasticomyces</taxon>
    </lineage>
</organism>
<dbReference type="Proteomes" id="UP001310594">
    <property type="component" value="Unassembled WGS sequence"/>
</dbReference>